<dbReference type="PANTHER" id="PTHR33375">
    <property type="entry name" value="CHROMOSOME-PARTITIONING PROTEIN PARB-RELATED"/>
    <property type="match status" value="1"/>
</dbReference>
<dbReference type="PROSITE" id="PS50943">
    <property type="entry name" value="HTH_CROC1"/>
    <property type="match status" value="1"/>
</dbReference>
<dbReference type="InterPro" id="IPR057240">
    <property type="entry name" value="ParB_dimer_C"/>
</dbReference>
<dbReference type="NCBIfam" id="TIGR00180">
    <property type="entry name" value="parB_part"/>
    <property type="match status" value="1"/>
</dbReference>
<feature type="domain" description="HTH cro/C1-type" evidence="5">
    <location>
        <begin position="180"/>
        <end position="210"/>
    </location>
</feature>
<dbReference type="GO" id="GO:0003677">
    <property type="term" value="F:DNA binding"/>
    <property type="evidence" value="ECO:0007669"/>
    <property type="project" value="UniProtKB-KW"/>
</dbReference>
<dbReference type="Gene3D" id="3.90.1530.30">
    <property type="match status" value="1"/>
</dbReference>
<dbReference type="AlphaFoldDB" id="Q1PZX9"/>
<name>Q1PZX9_KUEST</name>
<feature type="compositionally biased region" description="Polar residues" evidence="4">
    <location>
        <begin position="20"/>
        <end position="34"/>
    </location>
</feature>
<dbReference type="InterPro" id="IPR003115">
    <property type="entry name" value="ParB_N"/>
</dbReference>
<dbReference type="GO" id="GO:0007059">
    <property type="term" value="P:chromosome segregation"/>
    <property type="evidence" value="ECO:0007669"/>
    <property type="project" value="UniProtKB-KW"/>
</dbReference>
<protein>
    <submittedName>
        <fullName evidence="6">Strongly similar to chromosome partitioning protein</fullName>
    </submittedName>
</protein>
<dbReference type="SUPFAM" id="SSF110849">
    <property type="entry name" value="ParB/Sulfiredoxin"/>
    <property type="match status" value="1"/>
</dbReference>
<accession>Q1PZX9</accession>
<reference evidence="6" key="1">
    <citation type="journal article" date="2006" name="Nature">
        <title>Deciphering the evolution and metabolism of an anammox bacterium from a community genome.</title>
        <authorList>
            <person name="Strous M."/>
            <person name="Pelletier E."/>
            <person name="Mangenot S."/>
            <person name="Rattei T."/>
            <person name="Lehner A."/>
            <person name="Taylor M.W."/>
            <person name="Horn M."/>
            <person name="Daims H."/>
            <person name="Bartol-Mavel D."/>
            <person name="Wincker P."/>
            <person name="Barbe V."/>
            <person name="Fonknechten N."/>
            <person name="Vallenet D."/>
            <person name="Segurens B."/>
            <person name="Schenowitz-Truong C."/>
            <person name="Medigue C."/>
            <person name="Collingro A."/>
            <person name="Snel B."/>
            <person name="Dutilh B.E."/>
            <person name="OpDenCamp H.J.M."/>
            <person name="vanDerDrift C."/>
            <person name="Cirpus I."/>
            <person name="vanDePas-Schoonen K.T."/>
            <person name="Harhangi H.R."/>
            <person name="vanNiftrik L."/>
            <person name="Schmid M."/>
            <person name="Keltjens J."/>
            <person name="vanDeVossenberg J."/>
            <person name="Kartal B."/>
            <person name="Meier H."/>
            <person name="Frishman D."/>
            <person name="Huynen M.A."/>
            <person name="Mewes H."/>
            <person name="Weissenbach J."/>
            <person name="Jetten M.S.M."/>
            <person name="Wagner M."/>
            <person name="LePaslier D."/>
        </authorList>
    </citation>
    <scope>NUCLEOTIDE SEQUENCE</scope>
</reference>
<keyword evidence="3" id="KW-0238">DNA-binding</keyword>
<dbReference type="FunFam" id="3.90.1530.30:FF:000001">
    <property type="entry name" value="Chromosome partitioning protein ParB"/>
    <property type="match status" value="1"/>
</dbReference>
<dbReference type="FunFam" id="1.10.10.2830:FF:000001">
    <property type="entry name" value="Chromosome partitioning protein ParB"/>
    <property type="match status" value="1"/>
</dbReference>
<dbReference type="CDD" id="cd16393">
    <property type="entry name" value="SPO0J_N"/>
    <property type="match status" value="1"/>
</dbReference>
<dbReference type="InterPro" id="IPR001387">
    <property type="entry name" value="Cro/C1-type_HTH"/>
</dbReference>
<proteinExistence type="inferred from homology"/>
<dbReference type="EMBL" id="CT573072">
    <property type="protein sequence ID" value="CAJ72635.1"/>
    <property type="molecule type" value="Genomic_DNA"/>
</dbReference>
<dbReference type="InterPro" id="IPR004437">
    <property type="entry name" value="ParB/RepB/Spo0J"/>
</dbReference>
<feature type="region of interest" description="Disordered" evidence="4">
    <location>
        <begin position="1"/>
        <end position="52"/>
    </location>
</feature>
<reference evidence="6" key="2">
    <citation type="submission" date="2006-01" db="EMBL/GenBank/DDBJ databases">
        <authorList>
            <person name="Genoscope"/>
        </authorList>
    </citation>
    <scope>NUCLEOTIDE SEQUENCE</scope>
</reference>
<evidence type="ECO:0000256" key="4">
    <source>
        <dbReference type="SAM" id="MobiDB-lite"/>
    </source>
</evidence>
<evidence type="ECO:0000259" key="5">
    <source>
        <dbReference type="PROSITE" id="PS50943"/>
    </source>
</evidence>
<dbReference type="InterPro" id="IPR050336">
    <property type="entry name" value="Chromosome_partition/occlusion"/>
</dbReference>
<evidence type="ECO:0000256" key="3">
    <source>
        <dbReference type="ARBA" id="ARBA00023125"/>
    </source>
</evidence>
<dbReference type="SMART" id="SM00470">
    <property type="entry name" value="ParB"/>
    <property type="match status" value="1"/>
</dbReference>
<dbReference type="InterPro" id="IPR036086">
    <property type="entry name" value="ParB/Sulfiredoxin_sf"/>
</dbReference>
<dbReference type="InterPro" id="IPR041468">
    <property type="entry name" value="HTH_ParB/Spo0J"/>
</dbReference>
<dbReference type="PANTHER" id="PTHR33375:SF1">
    <property type="entry name" value="CHROMOSOME-PARTITIONING PROTEIN PARB-RELATED"/>
    <property type="match status" value="1"/>
</dbReference>
<feature type="compositionally biased region" description="Basic and acidic residues" evidence="4">
    <location>
        <begin position="1"/>
        <end position="19"/>
    </location>
</feature>
<comment type="similarity">
    <text evidence="1">Belongs to the ParB family.</text>
</comment>
<dbReference type="SUPFAM" id="SSF109709">
    <property type="entry name" value="KorB DNA-binding domain-like"/>
    <property type="match status" value="1"/>
</dbReference>
<dbReference type="Pfam" id="PF17762">
    <property type="entry name" value="HTH_ParB"/>
    <property type="match status" value="1"/>
</dbReference>
<sequence>MNLTRKPIDSIKNVSRETFQDGQSAGSQHLQKNISMEKHSKKRTKPMAKNEGLSKGLQSLLGGVIGIESQQEEGVIIQLNPNDIKPNSMQPRNLFKEAEMHDLMASIKKHGILQPIIVTPTAHGYMLIAGERRWRAAKELGMKKVPAIVRKTDDESLLEIALIENIQREDLNPIEKALGFRELVKKFGFTQEQVAHAMGKDRSSVANYLRLLELPDEIQGHVSRGTISMGHARALLSLHEKEMQIKYCTIIIKEGLSVRDVESMVAGEKNLRKPEKRPERKLPTPHIADIEDRFRKHFGAKVKIRERHGRGQITIAFNNNEEFERIANKSGISL</sequence>
<dbReference type="GO" id="GO:0005694">
    <property type="term" value="C:chromosome"/>
    <property type="evidence" value="ECO:0007669"/>
    <property type="project" value="TreeGrafter"/>
</dbReference>
<dbReference type="Gene3D" id="1.10.10.2830">
    <property type="match status" value="1"/>
</dbReference>
<dbReference type="Pfam" id="PF23552">
    <property type="entry name" value="ParB_C"/>
    <property type="match status" value="1"/>
</dbReference>
<organism evidence="6">
    <name type="scientific">Kuenenia stuttgartiensis</name>
    <dbReference type="NCBI Taxonomy" id="174633"/>
    <lineage>
        <taxon>Bacteria</taxon>
        <taxon>Pseudomonadati</taxon>
        <taxon>Planctomycetota</taxon>
        <taxon>Candidatus Brocadiia</taxon>
        <taxon>Candidatus Brocadiales</taxon>
        <taxon>Candidatus Brocadiaceae</taxon>
        <taxon>Candidatus Kuenenia</taxon>
    </lineage>
</organism>
<evidence type="ECO:0000256" key="1">
    <source>
        <dbReference type="ARBA" id="ARBA00006295"/>
    </source>
</evidence>
<keyword evidence="2" id="KW-0159">Chromosome partition</keyword>
<dbReference type="GO" id="GO:0045881">
    <property type="term" value="P:positive regulation of sporulation resulting in formation of a cellular spore"/>
    <property type="evidence" value="ECO:0007669"/>
    <property type="project" value="TreeGrafter"/>
</dbReference>
<dbReference type="Pfam" id="PF02195">
    <property type="entry name" value="ParB_N"/>
    <property type="match status" value="1"/>
</dbReference>
<evidence type="ECO:0000256" key="2">
    <source>
        <dbReference type="ARBA" id="ARBA00022829"/>
    </source>
</evidence>
<evidence type="ECO:0000313" key="6">
    <source>
        <dbReference type="EMBL" id="CAJ72635.1"/>
    </source>
</evidence>
<gene>
    <name evidence="6" type="primary">parB</name>
    <name evidence="6" type="ORF">kustd1890</name>
</gene>